<dbReference type="Proteomes" id="UP000593576">
    <property type="component" value="Unassembled WGS sequence"/>
</dbReference>
<reference evidence="1 2" key="1">
    <citation type="journal article" date="2019" name="Genome Biol. Evol.">
        <title>Insights into the evolution of the New World diploid cottons (Gossypium, subgenus Houzingenia) based on genome sequencing.</title>
        <authorList>
            <person name="Grover C.E."/>
            <person name="Arick M.A. 2nd"/>
            <person name="Thrash A."/>
            <person name="Conover J.L."/>
            <person name="Sanders W.S."/>
            <person name="Peterson D.G."/>
            <person name="Frelichowski J.E."/>
            <person name="Scheffler J.A."/>
            <person name="Scheffler B.E."/>
            <person name="Wendel J.F."/>
        </authorList>
    </citation>
    <scope>NUCLEOTIDE SEQUENCE [LARGE SCALE GENOMIC DNA]</scope>
    <source>
        <strain evidence="1">1</strain>
        <tissue evidence="1">Leaf</tissue>
    </source>
</reference>
<keyword evidence="2" id="KW-1185">Reference proteome</keyword>
<dbReference type="AlphaFoldDB" id="A0A7J9NED7"/>
<evidence type="ECO:0000313" key="1">
    <source>
        <dbReference type="EMBL" id="MBA0881662.1"/>
    </source>
</evidence>
<evidence type="ECO:0000313" key="2">
    <source>
        <dbReference type="Proteomes" id="UP000593576"/>
    </source>
</evidence>
<organism evidence="1 2">
    <name type="scientific">Gossypium schwendimanii</name>
    <name type="common">Cotton</name>
    <dbReference type="NCBI Taxonomy" id="34291"/>
    <lineage>
        <taxon>Eukaryota</taxon>
        <taxon>Viridiplantae</taxon>
        <taxon>Streptophyta</taxon>
        <taxon>Embryophyta</taxon>
        <taxon>Tracheophyta</taxon>
        <taxon>Spermatophyta</taxon>
        <taxon>Magnoliopsida</taxon>
        <taxon>eudicotyledons</taxon>
        <taxon>Gunneridae</taxon>
        <taxon>Pentapetalae</taxon>
        <taxon>rosids</taxon>
        <taxon>malvids</taxon>
        <taxon>Malvales</taxon>
        <taxon>Malvaceae</taxon>
        <taxon>Malvoideae</taxon>
        <taxon>Gossypium</taxon>
    </lineage>
</organism>
<name>A0A7J9NED7_GOSSC</name>
<proteinExistence type="predicted"/>
<accession>A0A7J9NED7</accession>
<gene>
    <name evidence="1" type="ORF">Goshw_020665</name>
</gene>
<dbReference type="EMBL" id="JABFAF010279642">
    <property type="protein sequence ID" value="MBA0881662.1"/>
    <property type="molecule type" value="Genomic_DNA"/>
</dbReference>
<sequence>MRRIVIGYWIHTRKFSSGLSIPGMVRVLTLTTCIISS</sequence>
<comment type="caution">
    <text evidence="1">The sequence shown here is derived from an EMBL/GenBank/DDBJ whole genome shotgun (WGS) entry which is preliminary data.</text>
</comment>
<protein>
    <submittedName>
        <fullName evidence="1">Uncharacterized protein</fullName>
    </submittedName>
</protein>